<dbReference type="GeneID" id="84021892"/>
<reference evidence="3 4" key="1">
    <citation type="submission" date="2020-12" db="EMBL/GenBank/DDBJ databases">
        <title>FDA dAtabase for Regulatory Grade micrObial Sequences (FDA-ARGOS): Supporting development and validation of Infectious Disease Dx tests.</title>
        <authorList>
            <person name="Sproer C."/>
            <person name="Gronow S."/>
            <person name="Severitt S."/>
            <person name="Schroder I."/>
            <person name="Tallon L."/>
            <person name="Sadzewicz L."/>
            <person name="Zhao X."/>
            <person name="Boylan J."/>
            <person name="Ott S."/>
            <person name="Bowen H."/>
            <person name="Vavikolanu K."/>
            <person name="Mehta A."/>
            <person name="Aluvathingal J."/>
            <person name="Nadendla S."/>
            <person name="Lowell S."/>
            <person name="Myers T."/>
            <person name="Yan Y."/>
            <person name="Sichtig H."/>
        </authorList>
    </citation>
    <scope>NUCLEOTIDE SEQUENCE [LARGE SCALE GENOMIC DNA]</scope>
    <source>
        <strain evidence="3 4">FDAARGOS_871</strain>
    </source>
</reference>
<dbReference type="EMBL" id="CP065726">
    <property type="protein sequence ID" value="QPT38143.1"/>
    <property type="molecule type" value="Genomic_DNA"/>
</dbReference>
<dbReference type="Gene3D" id="1.10.150.690">
    <property type="entry name" value="DUF2063"/>
    <property type="match status" value="1"/>
</dbReference>
<dbReference type="Proteomes" id="UP000594865">
    <property type="component" value="Chromosome"/>
</dbReference>
<name>A0A7T3ETM1_NEICI</name>
<dbReference type="Pfam" id="PF09836">
    <property type="entry name" value="DUF2063"/>
    <property type="match status" value="1"/>
</dbReference>
<dbReference type="RefSeq" id="WP_111727480.1">
    <property type="nucleotide sequence ID" value="NZ_CP065726.1"/>
</dbReference>
<feature type="domain" description="Putative DNA-binding" evidence="1">
    <location>
        <begin position="8"/>
        <end position="91"/>
    </location>
</feature>
<dbReference type="AlphaFoldDB" id="A0A7T3ETM1"/>
<evidence type="ECO:0000313" key="3">
    <source>
        <dbReference type="EMBL" id="QPT38143.1"/>
    </source>
</evidence>
<protein>
    <submittedName>
        <fullName evidence="3">DUF2063 domain-containing protein</fullName>
    </submittedName>
</protein>
<evidence type="ECO:0000259" key="1">
    <source>
        <dbReference type="Pfam" id="PF09836"/>
    </source>
</evidence>
<sequence>MQPETSAQYQHRFAQAIREGEAADGLPQDRLNVYIRLIRNNIHSFIDRCYTETLQYFDSEEWGRLKEDFVRDAHAQTPYFQEIPGEFLRYCQSLPLSDGILALMDFEYTQLLAEVAQISDIPNIRYSNDIKYTLSPTAFIRRYRYDVIDSLQEIDWGLLIWRDSEDNVMYQTLDDFEAMLLEMMNSSSISLNMLTQTLIEFMPDTDNWKKMLIDKWLNWIDQRIIIPALPAASQNIENSSAFQKHISA</sequence>
<dbReference type="Pfam" id="PF22106">
    <property type="entry name" value="NGO1945_C"/>
    <property type="match status" value="1"/>
</dbReference>
<proteinExistence type="predicted"/>
<gene>
    <name evidence="3" type="ORF">I6G28_00745</name>
</gene>
<evidence type="ECO:0000259" key="2">
    <source>
        <dbReference type="Pfam" id="PF22106"/>
    </source>
</evidence>
<evidence type="ECO:0000313" key="4">
    <source>
        <dbReference type="Proteomes" id="UP000594865"/>
    </source>
</evidence>
<keyword evidence="4" id="KW-1185">Reference proteome</keyword>
<dbReference type="InterPro" id="IPR018640">
    <property type="entry name" value="DUF2063"/>
</dbReference>
<organism evidence="3 4">
    <name type="scientific">Neisseria cinerea</name>
    <dbReference type="NCBI Taxonomy" id="483"/>
    <lineage>
        <taxon>Bacteria</taxon>
        <taxon>Pseudomonadati</taxon>
        <taxon>Pseudomonadota</taxon>
        <taxon>Betaproteobacteria</taxon>
        <taxon>Neisseriales</taxon>
        <taxon>Neisseriaceae</taxon>
        <taxon>Neisseria</taxon>
    </lineage>
</organism>
<dbReference type="InterPro" id="IPR044922">
    <property type="entry name" value="DUF2063_N_sf"/>
</dbReference>
<feature type="domain" description="NGO1945-like C-terminal" evidence="2">
    <location>
        <begin position="135"/>
        <end position="206"/>
    </location>
</feature>
<dbReference type="InterPro" id="IPR054098">
    <property type="entry name" value="NGO1945-like_C"/>
</dbReference>
<dbReference type="Gene3D" id="3.90.930.50">
    <property type="match status" value="1"/>
</dbReference>
<accession>A0A7T3ETM1</accession>